<dbReference type="AlphaFoldDB" id="X0UK32"/>
<feature type="non-terminal residue" evidence="2">
    <location>
        <position position="50"/>
    </location>
</feature>
<accession>X0UK32</accession>
<dbReference type="EMBL" id="BARS01023780">
    <property type="protein sequence ID" value="GAG00718.1"/>
    <property type="molecule type" value="Genomic_DNA"/>
</dbReference>
<keyword evidence="1" id="KW-1133">Transmembrane helix</keyword>
<sequence>MNYYEGPIVYSLLVAAAAGVAGYFTFKVISARVRLHKEANEIRNHPEKYP</sequence>
<protein>
    <submittedName>
        <fullName evidence="2">Uncharacterized protein</fullName>
    </submittedName>
</protein>
<name>X0UK32_9ZZZZ</name>
<evidence type="ECO:0000256" key="1">
    <source>
        <dbReference type="SAM" id="Phobius"/>
    </source>
</evidence>
<comment type="caution">
    <text evidence="2">The sequence shown here is derived from an EMBL/GenBank/DDBJ whole genome shotgun (WGS) entry which is preliminary data.</text>
</comment>
<proteinExistence type="predicted"/>
<organism evidence="2">
    <name type="scientific">marine sediment metagenome</name>
    <dbReference type="NCBI Taxonomy" id="412755"/>
    <lineage>
        <taxon>unclassified sequences</taxon>
        <taxon>metagenomes</taxon>
        <taxon>ecological metagenomes</taxon>
    </lineage>
</organism>
<keyword evidence="1" id="KW-0812">Transmembrane</keyword>
<gene>
    <name evidence="2" type="ORF">S01H1_37839</name>
</gene>
<feature type="transmembrane region" description="Helical" evidence="1">
    <location>
        <begin position="6"/>
        <end position="26"/>
    </location>
</feature>
<keyword evidence="1" id="KW-0472">Membrane</keyword>
<reference evidence="2" key="1">
    <citation type="journal article" date="2014" name="Front. Microbiol.">
        <title>High frequency of phylogenetically diverse reductive dehalogenase-homologous genes in deep subseafloor sedimentary metagenomes.</title>
        <authorList>
            <person name="Kawai M."/>
            <person name="Futagami T."/>
            <person name="Toyoda A."/>
            <person name="Takaki Y."/>
            <person name="Nishi S."/>
            <person name="Hori S."/>
            <person name="Arai W."/>
            <person name="Tsubouchi T."/>
            <person name="Morono Y."/>
            <person name="Uchiyama I."/>
            <person name="Ito T."/>
            <person name="Fujiyama A."/>
            <person name="Inagaki F."/>
            <person name="Takami H."/>
        </authorList>
    </citation>
    <scope>NUCLEOTIDE SEQUENCE</scope>
    <source>
        <strain evidence="2">Expedition CK06-06</strain>
    </source>
</reference>
<evidence type="ECO:0000313" key="2">
    <source>
        <dbReference type="EMBL" id="GAG00718.1"/>
    </source>
</evidence>